<dbReference type="SUPFAM" id="SSF50249">
    <property type="entry name" value="Nucleic acid-binding proteins"/>
    <property type="match status" value="1"/>
</dbReference>
<dbReference type="GO" id="GO:0006364">
    <property type="term" value="P:rRNA processing"/>
    <property type="evidence" value="ECO:0007669"/>
    <property type="project" value="UniProtKB-KW"/>
</dbReference>
<dbReference type="SMART" id="SM00316">
    <property type="entry name" value="S1"/>
    <property type="match status" value="1"/>
</dbReference>
<dbReference type="PROSITE" id="PS50126">
    <property type="entry name" value="S1"/>
    <property type="match status" value="1"/>
</dbReference>
<keyword evidence="5" id="KW-1003">Cell membrane</keyword>
<dbReference type="PANTHER" id="PTHR30001:SF1">
    <property type="entry name" value="RIBONUCLEASE E_G-LIKE PROTEIN, CHLOROPLASTIC"/>
    <property type="match status" value="1"/>
</dbReference>
<keyword evidence="6" id="KW-0963">Cytoplasm</keyword>
<evidence type="ECO:0000256" key="12">
    <source>
        <dbReference type="ARBA" id="ARBA00022730"/>
    </source>
</evidence>
<dbReference type="PANTHER" id="PTHR30001">
    <property type="entry name" value="RIBONUCLEASE"/>
    <property type="match status" value="1"/>
</dbReference>
<dbReference type="GO" id="GO:0019843">
    <property type="term" value="F:rRNA binding"/>
    <property type="evidence" value="ECO:0007669"/>
    <property type="project" value="UniProtKB-KW"/>
</dbReference>
<keyword evidence="10" id="KW-0540">Nuclease</keyword>
<dbReference type="Gene3D" id="3.40.1260.20">
    <property type="entry name" value="Ribonuclease E, catalytic domain"/>
    <property type="match status" value="1"/>
</dbReference>
<evidence type="ECO:0000259" key="18">
    <source>
        <dbReference type="PROSITE" id="PS50126"/>
    </source>
</evidence>
<dbReference type="AlphaFoldDB" id="W2V0A6"/>
<evidence type="ECO:0000256" key="11">
    <source>
        <dbReference type="ARBA" id="ARBA00022723"/>
    </source>
</evidence>
<keyword evidence="16" id="KW-0694">RNA-binding</keyword>
<keyword evidence="20" id="KW-1185">Reference proteome</keyword>
<keyword evidence="9" id="KW-0819">tRNA processing</keyword>
<dbReference type="InterPro" id="IPR004659">
    <property type="entry name" value="RNase_E/G"/>
</dbReference>
<evidence type="ECO:0000256" key="16">
    <source>
        <dbReference type="ARBA" id="ARBA00022884"/>
    </source>
</evidence>
<dbReference type="STRING" id="1401685.P857_1019"/>
<dbReference type="GO" id="GO:0005737">
    <property type="term" value="C:cytoplasm"/>
    <property type="evidence" value="ECO:0007669"/>
    <property type="project" value="UniProtKB-SubCell"/>
</dbReference>
<sequence length="545" mass="62439">MGFSVLVDARHIADEIRIAVINNTGILTRFEQETSLRKLQKGNIYYGRVYRIEPALQAVFIEYGIGKYGFLPFSDIDNSLLSAKSHEQETKKESAGEVESLLSEGQWLFVQVVKEARGNKGVTLTTYLRLQGIYCIFIPIKNPKDRDLVLMDRDKNEKEKKRLRGLIYDMKKRSKTSNICIMLKENSINVPNEEIIQDFKNIKSIWRSIKSSIQKNGSNQSPHCVFFEGDLIKRFISNMSFDNVSNVIVDLGNTSNKTCNLNMISDMLPKLNDIKVRAHRSRHPIFTYYNIEEQIMGLYQSSVRLPSGGSLVITPTEALISIDVNSGSMTDKSTVEETAYKTNMEAVKESVRQIELRNASGLIVIDFIDMSFEKYCDDIYKSIIEEFKSNNTKVQVTPLSVFGMMEISRQRTGSSIYELNTTECKCCNGNGRVMSTEYISIRIIRALYDYKMTSLQNPHIVIRTDHTTALYLLNERRKKIFQIENNMSVRIQVMPDDSIPYGSFNIYHKEAKHDLEDNCLTTKDSEIVILPVKRSWISRIISKLG</sequence>
<dbReference type="GO" id="GO:0016787">
    <property type="term" value="F:hydrolase activity"/>
    <property type="evidence" value="ECO:0007669"/>
    <property type="project" value="UniProtKB-KW"/>
</dbReference>
<comment type="subcellular location">
    <subcellularLocation>
        <location evidence="2">Cytoplasm</location>
    </subcellularLocation>
</comment>
<keyword evidence="15" id="KW-0460">Magnesium</keyword>
<evidence type="ECO:0000313" key="20">
    <source>
        <dbReference type="Proteomes" id="UP000018951"/>
    </source>
</evidence>
<protein>
    <recommendedName>
        <fullName evidence="4">Ribonuclease G</fullName>
    </recommendedName>
</protein>
<proteinExistence type="inferred from homology"/>
<evidence type="ECO:0000256" key="7">
    <source>
        <dbReference type="ARBA" id="ARBA00022519"/>
    </source>
</evidence>
<dbReference type="Pfam" id="PF20833">
    <property type="entry name" value="RNase_E_G_Thio"/>
    <property type="match status" value="1"/>
</dbReference>
<comment type="similarity">
    <text evidence="3">Belongs to the RNase E/G family. RNase G subfamily.</text>
</comment>
<evidence type="ECO:0000256" key="14">
    <source>
        <dbReference type="ARBA" id="ARBA00022801"/>
    </source>
</evidence>
<dbReference type="EMBL" id="AXCJ01000001">
    <property type="protein sequence ID" value="ETO91841.1"/>
    <property type="molecule type" value="Genomic_DNA"/>
</dbReference>
<comment type="cofactor">
    <cofactor evidence="1">
        <name>Mg(2+)</name>
        <dbReference type="ChEBI" id="CHEBI:18420"/>
    </cofactor>
</comment>
<name>W2V0A6_9RICK</name>
<dbReference type="NCBIfam" id="TIGR00757">
    <property type="entry name" value="RNaseEG"/>
    <property type="match status" value="1"/>
</dbReference>
<evidence type="ECO:0000256" key="10">
    <source>
        <dbReference type="ARBA" id="ARBA00022722"/>
    </source>
</evidence>
<keyword evidence="11" id="KW-0479">Metal-binding</keyword>
<evidence type="ECO:0000256" key="5">
    <source>
        <dbReference type="ARBA" id="ARBA00022475"/>
    </source>
</evidence>
<keyword evidence="7" id="KW-0997">Cell inner membrane</keyword>
<evidence type="ECO:0000256" key="13">
    <source>
        <dbReference type="ARBA" id="ARBA00022759"/>
    </source>
</evidence>
<evidence type="ECO:0000256" key="9">
    <source>
        <dbReference type="ARBA" id="ARBA00022694"/>
    </source>
</evidence>
<dbReference type="Proteomes" id="UP000018951">
    <property type="component" value="Unassembled WGS sequence"/>
</dbReference>
<evidence type="ECO:0000256" key="1">
    <source>
        <dbReference type="ARBA" id="ARBA00001946"/>
    </source>
</evidence>
<evidence type="ECO:0000256" key="6">
    <source>
        <dbReference type="ARBA" id="ARBA00022490"/>
    </source>
</evidence>
<evidence type="ECO:0000256" key="3">
    <source>
        <dbReference type="ARBA" id="ARBA00005663"/>
    </source>
</evidence>
<dbReference type="InterPro" id="IPR003029">
    <property type="entry name" value="S1_domain"/>
</dbReference>
<keyword evidence="13" id="KW-0255">Endonuclease</keyword>
<evidence type="ECO:0000256" key="15">
    <source>
        <dbReference type="ARBA" id="ARBA00022842"/>
    </source>
</evidence>
<dbReference type="GO" id="GO:0008033">
    <property type="term" value="P:tRNA processing"/>
    <property type="evidence" value="ECO:0007669"/>
    <property type="project" value="UniProtKB-KW"/>
</dbReference>
<reference evidence="19 20" key="1">
    <citation type="journal article" date="2013" name="PLoS ONE">
        <title>Bacterial endosymbiosis in a chordate host: long-term co-evolution and conservation of secondary metabolism.</title>
        <authorList>
            <person name="Kwan J.C."/>
            <person name="Schmidt E.W."/>
        </authorList>
    </citation>
    <scope>NUCLEOTIDE SEQUENCE [LARGE SCALE GENOMIC DNA]</scope>
    <source>
        <strain evidence="20">L6</strain>
    </source>
</reference>
<dbReference type="GO" id="GO:0004540">
    <property type="term" value="F:RNA nuclease activity"/>
    <property type="evidence" value="ECO:0007669"/>
    <property type="project" value="InterPro"/>
</dbReference>
<gene>
    <name evidence="19" type="primary">rne</name>
    <name evidence="19" type="ORF">P857_1019</name>
</gene>
<dbReference type="GO" id="GO:0004519">
    <property type="term" value="F:endonuclease activity"/>
    <property type="evidence" value="ECO:0007669"/>
    <property type="project" value="UniProtKB-KW"/>
</dbReference>
<keyword evidence="8" id="KW-0698">rRNA processing</keyword>
<dbReference type="InterPro" id="IPR019307">
    <property type="entry name" value="RNA-bd_AU-1/RNase_E/G"/>
</dbReference>
<evidence type="ECO:0000256" key="17">
    <source>
        <dbReference type="ARBA" id="ARBA00023136"/>
    </source>
</evidence>
<keyword evidence="12" id="KW-0699">rRNA-binding</keyword>
<dbReference type="InterPro" id="IPR012340">
    <property type="entry name" value="NA-bd_OB-fold"/>
</dbReference>
<keyword evidence="17" id="KW-0472">Membrane</keyword>
<evidence type="ECO:0000256" key="2">
    <source>
        <dbReference type="ARBA" id="ARBA00004496"/>
    </source>
</evidence>
<comment type="caution">
    <text evidence="19">The sequence shown here is derived from an EMBL/GenBank/DDBJ whole genome shotgun (WGS) entry which is preliminary data.</text>
</comment>
<accession>W2V0A6</accession>
<keyword evidence="14" id="KW-0378">Hydrolase</keyword>
<dbReference type="InterPro" id="IPR048583">
    <property type="entry name" value="RNase_E_G_thioredoxin-like"/>
</dbReference>
<dbReference type="CDD" id="cd04453">
    <property type="entry name" value="S1_RNase_E"/>
    <property type="match status" value="1"/>
</dbReference>
<dbReference type="GO" id="GO:0046872">
    <property type="term" value="F:metal ion binding"/>
    <property type="evidence" value="ECO:0007669"/>
    <property type="project" value="UniProtKB-KW"/>
</dbReference>
<evidence type="ECO:0000256" key="8">
    <source>
        <dbReference type="ARBA" id="ARBA00022552"/>
    </source>
</evidence>
<feature type="domain" description="S1 motif" evidence="18">
    <location>
        <begin position="42"/>
        <end position="127"/>
    </location>
</feature>
<dbReference type="PATRIC" id="fig|1401685.3.peg.251"/>
<evidence type="ECO:0000256" key="4">
    <source>
        <dbReference type="ARBA" id="ARBA00017719"/>
    </source>
</evidence>
<evidence type="ECO:0000313" key="19">
    <source>
        <dbReference type="EMBL" id="ETO91841.1"/>
    </source>
</evidence>
<dbReference type="Gene3D" id="2.40.50.140">
    <property type="entry name" value="Nucleic acid-binding proteins"/>
    <property type="match status" value="1"/>
</dbReference>
<dbReference type="Pfam" id="PF10150">
    <property type="entry name" value="RNase_E_G"/>
    <property type="match status" value="1"/>
</dbReference>
<organism evidence="19 20">
    <name type="scientific">Candidatus Xenolissoclinum pacificiensis L6</name>
    <dbReference type="NCBI Taxonomy" id="1401685"/>
    <lineage>
        <taxon>Bacteria</taxon>
        <taxon>Pseudomonadati</taxon>
        <taxon>Pseudomonadota</taxon>
        <taxon>Alphaproteobacteria</taxon>
        <taxon>Rickettsiales</taxon>
        <taxon>Anaplasmataceae</taxon>
        <taxon>Candidatus Xenolissoclinum</taxon>
    </lineage>
</organism>